<reference evidence="3 5" key="1">
    <citation type="journal article" date="2019" name="Sci. Rep.">
        <title>Orb-weaving spider Araneus ventricosus genome elucidates the spidroin gene catalogue.</title>
        <authorList>
            <person name="Kono N."/>
            <person name="Nakamura H."/>
            <person name="Ohtoshi R."/>
            <person name="Moran D.A.P."/>
            <person name="Shinohara A."/>
            <person name="Yoshida Y."/>
            <person name="Fujiwara M."/>
            <person name="Mori M."/>
            <person name="Tomita M."/>
            <person name="Arakawa K."/>
        </authorList>
    </citation>
    <scope>NUCLEOTIDE SEQUENCE [LARGE SCALE GENOMIC DNA]</scope>
</reference>
<dbReference type="OrthoDB" id="125347at2759"/>
<sequence>MIIPLDEESFSVIQEHYNNSILEQGKEFEGFKNLNEVNLEDWFQSHACEPCFQYLTDEDIVTNFVVKSNSDDISDAEDVLNEGNTIYHSAALQSVETLLDYMGPRGFDYGTLLRFENMCRYMTRDDQTAEVKTHYRFFKQ</sequence>
<proteinExistence type="predicted"/>
<dbReference type="EMBL" id="BGPR01069568">
    <property type="protein sequence ID" value="GBO43189.1"/>
    <property type="molecule type" value="Genomic_DNA"/>
</dbReference>
<evidence type="ECO:0000313" key="5">
    <source>
        <dbReference type="Proteomes" id="UP000499080"/>
    </source>
</evidence>
<gene>
    <name evidence="3" type="ORF">AVEN_108906_1</name>
    <name evidence="4" type="ORF">AVEN_172563_1</name>
    <name evidence="1" type="ORF">AVEN_248551_1</name>
    <name evidence="2" type="ORF">AVEN_65072_1</name>
</gene>
<name>A0A4Y2X233_ARAVE</name>
<accession>A0A4Y2X233</accession>
<dbReference type="EMBL" id="BGPR01069581">
    <property type="protein sequence ID" value="GBO43196.1"/>
    <property type="molecule type" value="Genomic_DNA"/>
</dbReference>
<evidence type="ECO:0000313" key="3">
    <source>
        <dbReference type="EMBL" id="GBO43196.1"/>
    </source>
</evidence>
<dbReference type="AlphaFoldDB" id="A0A4Y2X233"/>
<evidence type="ECO:0000313" key="2">
    <source>
        <dbReference type="EMBL" id="GBO43195.1"/>
    </source>
</evidence>
<comment type="caution">
    <text evidence="3">The sequence shown here is derived from an EMBL/GenBank/DDBJ whole genome shotgun (WGS) entry which is preliminary data.</text>
</comment>
<dbReference type="EMBL" id="BGPR01069580">
    <property type="protein sequence ID" value="GBO43195.1"/>
    <property type="molecule type" value="Genomic_DNA"/>
</dbReference>
<organism evidence="3 5">
    <name type="scientific">Araneus ventricosus</name>
    <name type="common">Orbweaver spider</name>
    <name type="synonym">Epeira ventricosa</name>
    <dbReference type="NCBI Taxonomy" id="182803"/>
    <lineage>
        <taxon>Eukaryota</taxon>
        <taxon>Metazoa</taxon>
        <taxon>Ecdysozoa</taxon>
        <taxon>Arthropoda</taxon>
        <taxon>Chelicerata</taxon>
        <taxon>Arachnida</taxon>
        <taxon>Araneae</taxon>
        <taxon>Araneomorphae</taxon>
        <taxon>Entelegynae</taxon>
        <taxon>Araneoidea</taxon>
        <taxon>Araneidae</taxon>
        <taxon>Araneus</taxon>
    </lineage>
</organism>
<evidence type="ECO:0000313" key="4">
    <source>
        <dbReference type="EMBL" id="GBO43198.1"/>
    </source>
</evidence>
<keyword evidence="5" id="KW-1185">Reference proteome</keyword>
<dbReference type="Proteomes" id="UP000499080">
    <property type="component" value="Unassembled WGS sequence"/>
</dbReference>
<dbReference type="EMBL" id="BGPR01069583">
    <property type="protein sequence ID" value="GBO43198.1"/>
    <property type="molecule type" value="Genomic_DNA"/>
</dbReference>
<evidence type="ECO:0000313" key="1">
    <source>
        <dbReference type="EMBL" id="GBO43189.1"/>
    </source>
</evidence>
<protein>
    <submittedName>
        <fullName evidence="3">Uncharacterized protein</fullName>
    </submittedName>
</protein>